<evidence type="ECO:0008006" key="3">
    <source>
        <dbReference type="Google" id="ProtNLM"/>
    </source>
</evidence>
<dbReference type="Proteomes" id="UP000315344">
    <property type="component" value="Unassembled WGS sequence"/>
</dbReference>
<gene>
    <name evidence="1" type="ORF">DI616_14115</name>
</gene>
<comment type="caution">
    <text evidence="1">The sequence shown here is derived from an EMBL/GenBank/DDBJ whole genome shotgun (WGS) entry which is preliminary data.</text>
</comment>
<organism evidence="1 2">
    <name type="scientific">Paracoccus denitrificans</name>
    <dbReference type="NCBI Taxonomy" id="266"/>
    <lineage>
        <taxon>Bacteria</taxon>
        <taxon>Pseudomonadati</taxon>
        <taxon>Pseudomonadota</taxon>
        <taxon>Alphaproteobacteria</taxon>
        <taxon>Rhodobacterales</taxon>
        <taxon>Paracoccaceae</taxon>
        <taxon>Paracoccus</taxon>
    </lineage>
</organism>
<proteinExistence type="predicted"/>
<protein>
    <recommendedName>
        <fullName evidence="3">Flagellar protein FlgJ N-terminal domain-containing protein</fullName>
    </recommendedName>
</protein>
<name>A0A533I396_PARDE</name>
<dbReference type="AlphaFoldDB" id="A0A533I396"/>
<evidence type="ECO:0000313" key="2">
    <source>
        <dbReference type="Proteomes" id="UP000315344"/>
    </source>
</evidence>
<dbReference type="EMBL" id="VAFL01000012">
    <property type="protein sequence ID" value="TKW65533.1"/>
    <property type="molecule type" value="Genomic_DNA"/>
</dbReference>
<sequence length="76" mass="8210">MRIENATQLYSNTAQVSKNLGTAFMEEMVAHIMPKSGESGFAGGIGEEQFSSFLNREYAAALSASLDLGFKVRMDG</sequence>
<accession>A0A533I396</accession>
<reference evidence="1 2" key="1">
    <citation type="journal article" date="2017" name="Nat. Commun.">
        <title>In situ click chemistry generation of cyclooxygenase-2 inhibitors.</title>
        <authorList>
            <person name="Bhardwaj A."/>
            <person name="Kaur J."/>
            <person name="Wuest M."/>
            <person name="Wuest F."/>
        </authorList>
    </citation>
    <scope>NUCLEOTIDE SEQUENCE [LARGE SCALE GENOMIC DNA]</scope>
    <source>
        <strain evidence="1">S2_012_000_R3_94</strain>
    </source>
</reference>
<evidence type="ECO:0000313" key="1">
    <source>
        <dbReference type="EMBL" id="TKW65533.1"/>
    </source>
</evidence>